<gene>
    <name evidence="1" type="ORF">MS3_05544</name>
</gene>
<protein>
    <submittedName>
        <fullName evidence="1">Uncharacterized protein</fullName>
    </submittedName>
</protein>
<evidence type="ECO:0000313" key="1">
    <source>
        <dbReference type="EMBL" id="KGB37218.1"/>
    </source>
</evidence>
<dbReference type="AlphaFoldDB" id="A0A095C5M2"/>
<proteinExistence type="predicted"/>
<accession>A0A095C5M2</accession>
<reference evidence="1" key="1">
    <citation type="journal article" date="2012" name="Nat. Genet.">
        <title>Whole-genome sequence of Schistosoma haematobium.</title>
        <authorList>
            <person name="Young N.D."/>
            <person name="Jex A.R."/>
            <person name="Li B."/>
            <person name="Liu S."/>
            <person name="Yang L."/>
            <person name="Xiong Z."/>
            <person name="Li Y."/>
            <person name="Cantacessi C."/>
            <person name="Hall R.S."/>
            <person name="Xu X."/>
            <person name="Chen F."/>
            <person name="Wu X."/>
            <person name="Zerlotini A."/>
            <person name="Oliveira G."/>
            <person name="Hofmann A."/>
            <person name="Zhang G."/>
            <person name="Fang X."/>
            <person name="Kang Y."/>
            <person name="Campbell B.E."/>
            <person name="Loukas A."/>
            <person name="Ranganathan S."/>
            <person name="Rollinson D."/>
            <person name="Rinaldi G."/>
            <person name="Brindley P.J."/>
            <person name="Yang H."/>
            <person name="Wang J."/>
            <person name="Wang J."/>
            <person name="Gasser R.B."/>
        </authorList>
    </citation>
    <scope>NUCLEOTIDE SEQUENCE [LARGE SCALE GENOMIC DNA]</scope>
</reference>
<name>A0A095C5M2_SCHHA</name>
<dbReference type="EMBL" id="KL250857">
    <property type="protein sequence ID" value="KGB37218.1"/>
    <property type="molecule type" value="Genomic_DNA"/>
</dbReference>
<sequence length="112" mass="13076">MQALTWNPQHQRRSKGRTKNNLHYEMETDMRKMNNNCIELGRKAQDRVGWRMLIGVLFSIGSNRCKSSIRMVKSFIRHFLTIDYSLCCPICVQCVTLIPGTSRLYLFIYAAT</sequence>
<organism evidence="1">
    <name type="scientific">Schistosoma haematobium</name>
    <name type="common">Blood fluke</name>
    <dbReference type="NCBI Taxonomy" id="6185"/>
    <lineage>
        <taxon>Eukaryota</taxon>
        <taxon>Metazoa</taxon>
        <taxon>Spiralia</taxon>
        <taxon>Lophotrochozoa</taxon>
        <taxon>Platyhelminthes</taxon>
        <taxon>Trematoda</taxon>
        <taxon>Digenea</taxon>
        <taxon>Strigeidida</taxon>
        <taxon>Schistosomatoidea</taxon>
        <taxon>Schistosomatidae</taxon>
        <taxon>Schistosoma</taxon>
    </lineage>
</organism>